<sequence length="114" mass="12670">MNISVRVLDDDAAQLLNWMKSERELRGRVRYAETPSSDEHMSATSDVLTVLLGSGGVAVVLNSVTDWLKSRRTNVRVEITRGDKTISLNAESIKADKDAVRELLDEANKALEQE</sequence>
<name>A0ABQ2HDD5_9PSEU</name>
<organism evidence="1 2">
    <name type="scientific">Lentzea pudingi</name>
    <dbReference type="NCBI Taxonomy" id="1789439"/>
    <lineage>
        <taxon>Bacteria</taxon>
        <taxon>Bacillati</taxon>
        <taxon>Actinomycetota</taxon>
        <taxon>Actinomycetes</taxon>
        <taxon>Pseudonocardiales</taxon>
        <taxon>Pseudonocardiaceae</taxon>
        <taxon>Lentzea</taxon>
    </lineage>
</organism>
<accession>A0ABQ2HDD5</accession>
<reference evidence="2" key="1">
    <citation type="journal article" date="2019" name="Int. J. Syst. Evol. Microbiol.">
        <title>The Global Catalogue of Microorganisms (GCM) 10K type strain sequencing project: providing services to taxonomists for standard genome sequencing and annotation.</title>
        <authorList>
            <consortium name="The Broad Institute Genomics Platform"/>
            <consortium name="The Broad Institute Genome Sequencing Center for Infectious Disease"/>
            <person name="Wu L."/>
            <person name="Ma J."/>
        </authorList>
    </citation>
    <scope>NUCLEOTIDE SEQUENCE [LARGE SCALE GENOMIC DNA]</scope>
    <source>
        <strain evidence="2">CGMCC 4.7319</strain>
    </source>
</reference>
<comment type="caution">
    <text evidence="1">The sequence shown here is derived from an EMBL/GenBank/DDBJ whole genome shotgun (WGS) entry which is preliminary data.</text>
</comment>
<gene>
    <name evidence="1" type="ORF">GCM10011609_09010</name>
</gene>
<evidence type="ECO:0000313" key="2">
    <source>
        <dbReference type="Proteomes" id="UP000597656"/>
    </source>
</evidence>
<proteinExistence type="predicted"/>
<protein>
    <submittedName>
        <fullName evidence="1">Uncharacterized protein</fullName>
    </submittedName>
</protein>
<keyword evidence="2" id="KW-1185">Reference proteome</keyword>
<dbReference type="EMBL" id="BMNC01000001">
    <property type="protein sequence ID" value="GGM75263.1"/>
    <property type="molecule type" value="Genomic_DNA"/>
</dbReference>
<dbReference type="InterPro" id="IPR045428">
    <property type="entry name" value="EACC1"/>
</dbReference>
<dbReference type="RefSeq" id="WP_189153230.1">
    <property type="nucleotide sequence ID" value="NZ_BMNC01000001.1"/>
</dbReference>
<dbReference type="Proteomes" id="UP000597656">
    <property type="component" value="Unassembled WGS sequence"/>
</dbReference>
<evidence type="ECO:0000313" key="1">
    <source>
        <dbReference type="EMBL" id="GGM75263.1"/>
    </source>
</evidence>
<dbReference type="Pfam" id="PF19953">
    <property type="entry name" value="EACC1"/>
    <property type="match status" value="1"/>
</dbReference>